<dbReference type="Proteomes" id="UP000187891">
    <property type="component" value="Unassembled WGS sequence"/>
</dbReference>
<name>A0A1R3TKN9_9HYPH</name>
<dbReference type="Gene3D" id="1.10.1220.10">
    <property type="entry name" value="Met repressor-like"/>
    <property type="match status" value="1"/>
</dbReference>
<dbReference type="AlphaFoldDB" id="A0A1R3TKN9"/>
<dbReference type="InterPro" id="IPR053853">
    <property type="entry name" value="FitA-like_RHH"/>
</dbReference>
<dbReference type="GO" id="GO:0006355">
    <property type="term" value="P:regulation of DNA-templated transcription"/>
    <property type="evidence" value="ECO:0007669"/>
    <property type="project" value="InterPro"/>
</dbReference>
<evidence type="ECO:0000313" key="3">
    <source>
        <dbReference type="Proteomes" id="UP000187891"/>
    </source>
</evidence>
<dbReference type="Pfam" id="PF22513">
    <property type="entry name" value="FitA-like_RHH"/>
    <property type="match status" value="1"/>
</dbReference>
<dbReference type="EMBL" id="FMUE01000003">
    <property type="protein sequence ID" value="SCX18164.1"/>
    <property type="molecule type" value="Genomic_DNA"/>
</dbReference>
<dbReference type="SUPFAM" id="SSF47598">
    <property type="entry name" value="Ribbon-helix-helix"/>
    <property type="match status" value="1"/>
</dbReference>
<feature type="domain" description="Antitoxin FitA-like ribbon-helix-helix" evidence="1">
    <location>
        <begin position="2"/>
        <end position="40"/>
    </location>
</feature>
<gene>
    <name evidence="2" type="ORF">DSM25559_1687</name>
</gene>
<evidence type="ECO:0000259" key="1">
    <source>
        <dbReference type="Pfam" id="PF22513"/>
    </source>
</evidence>
<proteinExistence type="predicted"/>
<sequence length="82" mass="9041">MASMTIPNMDEVLTRRLVVRAASHGRSIEEEARDILSAALSINEPHSINLAETIRARLPKNGVEFEAQPREAIRSAPDFGDT</sequence>
<dbReference type="STRING" id="1907666.DSM25559_1687"/>
<protein>
    <submittedName>
        <fullName evidence="2">Bifunctional SbtC-like/phosphopantothenoylcysteine decarboxylase/phosphopantothenate synthase</fullName>
    </submittedName>
</protein>
<accession>A0A1R3TKN9</accession>
<dbReference type="InterPro" id="IPR010985">
    <property type="entry name" value="Ribbon_hlx_hlx"/>
</dbReference>
<organism evidence="2 3">
    <name type="scientific">Agrobacterium rosae</name>
    <dbReference type="NCBI Taxonomy" id="1972867"/>
    <lineage>
        <taxon>Bacteria</taxon>
        <taxon>Pseudomonadati</taxon>
        <taxon>Pseudomonadota</taxon>
        <taxon>Alphaproteobacteria</taxon>
        <taxon>Hyphomicrobiales</taxon>
        <taxon>Rhizobiaceae</taxon>
        <taxon>Rhizobium/Agrobacterium group</taxon>
        <taxon>Agrobacterium</taxon>
    </lineage>
</organism>
<reference evidence="3" key="1">
    <citation type="submission" date="2016-10" db="EMBL/GenBank/DDBJ databases">
        <authorList>
            <person name="Wibberg D."/>
        </authorList>
    </citation>
    <scope>NUCLEOTIDE SEQUENCE [LARGE SCALE GENOMIC DNA]</scope>
</reference>
<dbReference type="InterPro" id="IPR013321">
    <property type="entry name" value="Arc_rbn_hlx_hlx"/>
</dbReference>
<evidence type="ECO:0000313" key="2">
    <source>
        <dbReference type="EMBL" id="SCX18164.1"/>
    </source>
</evidence>
<dbReference type="RefSeq" id="WP_077119027.1">
    <property type="nucleotide sequence ID" value="NZ_CP133551.1"/>
</dbReference>